<dbReference type="OrthoDB" id="9781031at2"/>
<dbReference type="RefSeq" id="WP_007042919.1">
    <property type="nucleotide sequence ID" value="NZ_AFWT01000050.1"/>
</dbReference>
<dbReference type="AlphaFoldDB" id="G2E7E3"/>
<dbReference type="Gene3D" id="3.40.50.720">
    <property type="entry name" value="NAD(P)-binding Rossmann-like Domain"/>
    <property type="match status" value="1"/>
</dbReference>
<keyword evidence="2" id="KW-0560">Oxidoreductase</keyword>
<proteinExistence type="inferred from homology"/>
<comment type="similarity">
    <text evidence="1">Belongs to the Gfo/Idh/MocA family.</text>
</comment>
<evidence type="ECO:0000259" key="4">
    <source>
        <dbReference type="Pfam" id="PF02894"/>
    </source>
</evidence>
<dbReference type="GO" id="GO:0016491">
    <property type="term" value="F:oxidoreductase activity"/>
    <property type="evidence" value="ECO:0007669"/>
    <property type="project" value="UniProtKB-KW"/>
</dbReference>
<reference evidence="5 6" key="1">
    <citation type="submission" date="2011-06" db="EMBL/GenBank/DDBJ databases">
        <title>The draft genome of Thiorhodococcus drewsii AZ1.</title>
        <authorList>
            <consortium name="US DOE Joint Genome Institute (JGI-PGF)"/>
            <person name="Lucas S."/>
            <person name="Han J."/>
            <person name="Lapidus A."/>
            <person name="Cheng J.-F."/>
            <person name="Goodwin L."/>
            <person name="Pitluck S."/>
            <person name="Peters L."/>
            <person name="Land M.L."/>
            <person name="Hauser L."/>
            <person name="Vogl K."/>
            <person name="Liu Z."/>
            <person name="Imhoff J."/>
            <person name="Thiel V."/>
            <person name="Frigaard N.-U."/>
            <person name="Bryant D.A."/>
            <person name="Woyke T.J."/>
        </authorList>
    </citation>
    <scope>NUCLEOTIDE SEQUENCE [LARGE SCALE GENOMIC DNA]</scope>
    <source>
        <strain evidence="5 6">AZ1</strain>
    </source>
</reference>
<dbReference type="EMBL" id="AFWT01000050">
    <property type="protein sequence ID" value="EGV27982.1"/>
    <property type="molecule type" value="Genomic_DNA"/>
</dbReference>
<organism evidence="5 6">
    <name type="scientific">Thiorhodococcus drewsii AZ1</name>
    <dbReference type="NCBI Taxonomy" id="765913"/>
    <lineage>
        <taxon>Bacteria</taxon>
        <taxon>Pseudomonadati</taxon>
        <taxon>Pseudomonadota</taxon>
        <taxon>Gammaproteobacteria</taxon>
        <taxon>Chromatiales</taxon>
        <taxon>Chromatiaceae</taxon>
        <taxon>Thiorhodococcus</taxon>
    </lineage>
</organism>
<dbReference type="PATRIC" id="fig|765913.3.peg.4283"/>
<dbReference type="STRING" id="765913.ThidrDRAFT_4206"/>
<dbReference type="PANTHER" id="PTHR43708">
    <property type="entry name" value="CONSERVED EXPRESSED OXIDOREDUCTASE (EUROFUNG)"/>
    <property type="match status" value="1"/>
</dbReference>
<feature type="domain" description="Gfo/Idh/MocA-like oxidoreductase N-terminal" evidence="3">
    <location>
        <begin position="8"/>
        <end position="123"/>
    </location>
</feature>
<dbReference type="Gene3D" id="3.30.360.10">
    <property type="entry name" value="Dihydrodipicolinate Reductase, domain 2"/>
    <property type="match status" value="1"/>
</dbReference>
<evidence type="ECO:0000256" key="1">
    <source>
        <dbReference type="ARBA" id="ARBA00010928"/>
    </source>
</evidence>
<dbReference type="InterPro" id="IPR036291">
    <property type="entry name" value="NAD(P)-bd_dom_sf"/>
</dbReference>
<dbReference type="InterPro" id="IPR004104">
    <property type="entry name" value="Gfo/Idh/MocA-like_OxRdtase_C"/>
</dbReference>
<dbReference type="Proteomes" id="UP000004200">
    <property type="component" value="Unassembled WGS sequence"/>
</dbReference>
<dbReference type="InterPro" id="IPR000683">
    <property type="entry name" value="Gfo/Idh/MocA-like_OxRdtase_N"/>
</dbReference>
<gene>
    <name evidence="5" type="ORF">ThidrDRAFT_4206</name>
</gene>
<comment type="caution">
    <text evidence="5">The sequence shown here is derived from an EMBL/GenBank/DDBJ whole genome shotgun (WGS) entry which is preliminary data.</text>
</comment>
<accession>G2E7E3</accession>
<sequence length="332" mass="36641">MSVIKVKRVAIVGLGSIGRRHLRLLKQLRPEIEMILVRSGKGGRWPEESLAKASVTSVDEALTMDVDAAIISSPAPFHVPQAIKLLSAGIPTLIEKPVSHNMDGVHALKGLAEKTQAPVLVGYVIRYSLGARYFYEMARGSRIGEPIAVNIICGSYLPDWRPEQDYRTTASARAELGGGALLELSHEIDYANWFFGPFQNIGAVLRNTGTLDIDVEDIAELTLRSQSKLPVSIHLDFCRRDAIRQCTLHGSEGTLTWDGIENTVGWKPEFGQTEQWSFNIERDAMFRMQLTHFLACIEQGEAPNVTLDDGIAALTLVEAAKQSHREGKIIDL</sequence>
<evidence type="ECO:0000256" key="2">
    <source>
        <dbReference type="ARBA" id="ARBA00023002"/>
    </source>
</evidence>
<dbReference type="PANTHER" id="PTHR43708:SF5">
    <property type="entry name" value="CONSERVED EXPRESSED OXIDOREDUCTASE (EUROFUNG)-RELATED"/>
    <property type="match status" value="1"/>
</dbReference>
<feature type="domain" description="Gfo/Idh/MocA-like oxidoreductase C-terminal" evidence="4">
    <location>
        <begin position="142"/>
        <end position="331"/>
    </location>
</feature>
<dbReference type="Pfam" id="PF02894">
    <property type="entry name" value="GFO_IDH_MocA_C"/>
    <property type="match status" value="1"/>
</dbReference>
<protein>
    <submittedName>
        <fullName evidence="5">Oxidoreductase domain protein</fullName>
    </submittedName>
</protein>
<evidence type="ECO:0000313" key="5">
    <source>
        <dbReference type="EMBL" id="EGV27982.1"/>
    </source>
</evidence>
<dbReference type="eggNOG" id="COG0673">
    <property type="taxonomic scope" value="Bacteria"/>
</dbReference>
<dbReference type="Pfam" id="PF01408">
    <property type="entry name" value="GFO_IDH_MocA"/>
    <property type="match status" value="1"/>
</dbReference>
<evidence type="ECO:0000259" key="3">
    <source>
        <dbReference type="Pfam" id="PF01408"/>
    </source>
</evidence>
<dbReference type="GO" id="GO:0000166">
    <property type="term" value="F:nucleotide binding"/>
    <property type="evidence" value="ECO:0007669"/>
    <property type="project" value="InterPro"/>
</dbReference>
<dbReference type="InterPro" id="IPR051317">
    <property type="entry name" value="Gfo/Idh/MocA_oxidoreduct"/>
</dbReference>
<evidence type="ECO:0000313" key="6">
    <source>
        <dbReference type="Proteomes" id="UP000004200"/>
    </source>
</evidence>
<dbReference type="SUPFAM" id="SSF55347">
    <property type="entry name" value="Glyceraldehyde-3-phosphate dehydrogenase-like, C-terminal domain"/>
    <property type="match status" value="1"/>
</dbReference>
<name>G2E7E3_9GAMM</name>
<keyword evidence="6" id="KW-1185">Reference proteome</keyword>
<dbReference type="SUPFAM" id="SSF51735">
    <property type="entry name" value="NAD(P)-binding Rossmann-fold domains"/>
    <property type="match status" value="1"/>
</dbReference>